<keyword evidence="4" id="KW-0805">Transcription regulation</keyword>
<feature type="domain" description="SpoVT-AbrB" evidence="7">
    <location>
        <begin position="6"/>
        <end position="62"/>
    </location>
</feature>
<dbReference type="GO" id="GO:0003700">
    <property type="term" value="F:DNA-binding transcription factor activity"/>
    <property type="evidence" value="ECO:0007669"/>
    <property type="project" value="InterPro"/>
</dbReference>
<dbReference type="PROSITE" id="PS51740">
    <property type="entry name" value="SPOVT_ABRB"/>
    <property type="match status" value="2"/>
</dbReference>
<dbReference type="EMBL" id="CAFBOG010000018">
    <property type="protein sequence ID" value="CAB4970305.1"/>
    <property type="molecule type" value="Genomic_DNA"/>
</dbReference>
<dbReference type="AlphaFoldDB" id="A0A6J6XAU4"/>
<dbReference type="PANTHER" id="PTHR34701">
    <property type="entry name" value="TRANSCRIPTIONAL REGULATOR MRAZ"/>
    <property type="match status" value="1"/>
</dbReference>
<feature type="domain" description="SpoVT-AbrB" evidence="7">
    <location>
        <begin position="73"/>
        <end position="116"/>
    </location>
</feature>
<keyword evidence="3" id="KW-0677">Repeat</keyword>
<protein>
    <recommendedName>
        <fullName evidence="1">Transcriptional regulator MraZ</fullName>
    </recommendedName>
</protein>
<evidence type="ECO:0000256" key="5">
    <source>
        <dbReference type="ARBA" id="ARBA00023125"/>
    </source>
</evidence>
<dbReference type="PANTHER" id="PTHR34701:SF1">
    <property type="entry name" value="TRANSCRIPTIONAL REGULATOR MRAZ"/>
    <property type="match status" value="1"/>
</dbReference>
<reference evidence="8" key="1">
    <citation type="submission" date="2020-05" db="EMBL/GenBank/DDBJ databases">
        <authorList>
            <person name="Chiriac C."/>
            <person name="Salcher M."/>
            <person name="Ghai R."/>
            <person name="Kavagutti S V."/>
        </authorList>
    </citation>
    <scope>NUCLEOTIDE SEQUENCE</scope>
</reference>
<dbReference type="CDD" id="cd16321">
    <property type="entry name" value="MraZ_C"/>
    <property type="match status" value="1"/>
</dbReference>
<evidence type="ECO:0000313" key="10">
    <source>
        <dbReference type="EMBL" id="CAB5027280.1"/>
    </source>
</evidence>
<dbReference type="InterPro" id="IPR035642">
    <property type="entry name" value="MraZ_N"/>
</dbReference>
<dbReference type="InterPro" id="IPR037914">
    <property type="entry name" value="SpoVT-AbrB_sf"/>
</dbReference>
<evidence type="ECO:0000256" key="1">
    <source>
        <dbReference type="ARBA" id="ARBA00013860"/>
    </source>
</evidence>
<evidence type="ECO:0000313" key="9">
    <source>
        <dbReference type="EMBL" id="CAB4970305.1"/>
    </source>
</evidence>
<dbReference type="SUPFAM" id="SSF89447">
    <property type="entry name" value="AbrB/MazE/MraZ-like"/>
    <property type="match status" value="1"/>
</dbReference>
<dbReference type="GO" id="GO:2000143">
    <property type="term" value="P:negative regulation of DNA-templated transcription initiation"/>
    <property type="evidence" value="ECO:0007669"/>
    <property type="project" value="TreeGrafter"/>
</dbReference>
<dbReference type="CDD" id="cd16320">
    <property type="entry name" value="MraZ_N"/>
    <property type="match status" value="1"/>
</dbReference>
<dbReference type="EMBL" id="CAFAAQ010000002">
    <property type="protein sequence ID" value="CAB4793315.1"/>
    <property type="molecule type" value="Genomic_DNA"/>
</dbReference>
<evidence type="ECO:0000256" key="2">
    <source>
        <dbReference type="ARBA" id="ARBA00022490"/>
    </source>
</evidence>
<evidence type="ECO:0000256" key="3">
    <source>
        <dbReference type="ARBA" id="ARBA00022737"/>
    </source>
</evidence>
<proteinExistence type="inferred from homology"/>
<dbReference type="HAMAP" id="MF_01008">
    <property type="entry name" value="MraZ"/>
    <property type="match status" value="1"/>
</dbReference>
<dbReference type="GO" id="GO:0000976">
    <property type="term" value="F:transcription cis-regulatory region binding"/>
    <property type="evidence" value="ECO:0007669"/>
    <property type="project" value="TreeGrafter"/>
</dbReference>
<dbReference type="Gene3D" id="3.40.1550.20">
    <property type="entry name" value="Transcriptional regulator MraZ domain"/>
    <property type="match status" value="1"/>
</dbReference>
<dbReference type="InterPro" id="IPR038619">
    <property type="entry name" value="MraZ_sf"/>
</dbReference>
<accession>A0A6J6XAU4</accession>
<evidence type="ECO:0000313" key="11">
    <source>
        <dbReference type="EMBL" id="CAB5063991.1"/>
    </source>
</evidence>
<sequence length="144" mass="16290">MEFFGQFEHTIDDKGRMVLPSAYRSEFVDGAYLAFLGSSAALFTPDGWDRYRRKIELSGKFERQDMQVLLSLVSPATPDSQHRVTVSSQLREILGLQREVTIVGSGSFAAIYDRSVWAARQSETLSRDEQGQTLADKFNELTFL</sequence>
<evidence type="ECO:0000256" key="6">
    <source>
        <dbReference type="ARBA" id="ARBA00023163"/>
    </source>
</evidence>
<dbReference type="InterPro" id="IPR020603">
    <property type="entry name" value="MraZ_dom"/>
</dbReference>
<organism evidence="8">
    <name type="scientific">freshwater metagenome</name>
    <dbReference type="NCBI Taxonomy" id="449393"/>
    <lineage>
        <taxon>unclassified sequences</taxon>
        <taxon>metagenomes</taxon>
        <taxon>ecological metagenomes</taxon>
    </lineage>
</organism>
<keyword evidence="2" id="KW-0963">Cytoplasm</keyword>
<dbReference type="InterPro" id="IPR035644">
    <property type="entry name" value="MraZ_C"/>
</dbReference>
<evidence type="ECO:0000259" key="7">
    <source>
        <dbReference type="PROSITE" id="PS51740"/>
    </source>
</evidence>
<dbReference type="EMBL" id="CAFBQW010000037">
    <property type="protein sequence ID" value="CAB5063991.1"/>
    <property type="molecule type" value="Genomic_DNA"/>
</dbReference>
<dbReference type="EMBL" id="CAFBPW010000019">
    <property type="protein sequence ID" value="CAB5027280.1"/>
    <property type="molecule type" value="Genomic_DNA"/>
</dbReference>
<keyword evidence="6" id="KW-0804">Transcription</keyword>
<dbReference type="InterPro" id="IPR003444">
    <property type="entry name" value="MraZ"/>
</dbReference>
<evidence type="ECO:0000313" key="8">
    <source>
        <dbReference type="EMBL" id="CAB4793315.1"/>
    </source>
</evidence>
<dbReference type="Pfam" id="PF02381">
    <property type="entry name" value="MraZ"/>
    <property type="match status" value="2"/>
</dbReference>
<gene>
    <name evidence="8" type="ORF">UFOPK3046_00067</name>
    <name evidence="9" type="ORF">UFOPK3914_00342</name>
    <name evidence="10" type="ORF">UFOPK4173_00308</name>
    <name evidence="11" type="ORF">UFOPK4354_00497</name>
</gene>
<name>A0A6J6XAU4_9ZZZZ</name>
<keyword evidence="5" id="KW-0238">DNA-binding</keyword>
<evidence type="ECO:0000256" key="4">
    <source>
        <dbReference type="ARBA" id="ARBA00023015"/>
    </source>
</evidence>
<dbReference type="InterPro" id="IPR007159">
    <property type="entry name" value="SpoVT-AbrB_dom"/>
</dbReference>